<dbReference type="InterPro" id="IPR052018">
    <property type="entry name" value="PHP_domain"/>
</dbReference>
<feature type="domain" description="PHP" evidence="1">
    <location>
        <begin position="6"/>
        <end position="103"/>
    </location>
</feature>
<keyword evidence="3" id="KW-1185">Reference proteome</keyword>
<evidence type="ECO:0000313" key="3">
    <source>
        <dbReference type="Proteomes" id="UP001299220"/>
    </source>
</evidence>
<evidence type="ECO:0000313" key="2">
    <source>
        <dbReference type="EMBL" id="MCF2652609.1"/>
    </source>
</evidence>
<accession>A0ABS9CRL8</accession>
<proteinExistence type="predicted"/>
<name>A0ABS9CRL8_9FIRM</name>
<dbReference type="SUPFAM" id="SSF89550">
    <property type="entry name" value="PHP domain-like"/>
    <property type="match status" value="1"/>
</dbReference>
<dbReference type="CDD" id="cd07432">
    <property type="entry name" value="PHP_HisPPase"/>
    <property type="match status" value="1"/>
</dbReference>
<dbReference type="Gene3D" id="3.20.20.140">
    <property type="entry name" value="Metal-dependent hydrolases"/>
    <property type="match status" value="1"/>
</dbReference>
<sequence>MFYKYELHVHDKLCSACAHNTPEEMVDAYRRAGYSGMCFTNHFLRGNTAVDRSLPWEQKMRAYWDAYQRAVKHAEGTDFSVFFGIEHNYGDGKEVLTYGIDLDFLLAHPDIEWYSLDDYAAAVHAAGGFLSQAHPFREARYINPDVLPRPECLDAVEGFNWFNTPAQNARAVQFAKAHNLYRTSGGDVHEKNVAAIGQAGMAFPYKITSGKMLAEALFRHDGRCIVNGTIE</sequence>
<dbReference type="PANTHER" id="PTHR42924:SF3">
    <property type="entry name" value="POLYMERASE_HISTIDINOL PHOSPHATASE N-TERMINAL DOMAIN-CONTAINING PROTEIN"/>
    <property type="match status" value="1"/>
</dbReference>
<organism evidence="2 3">
    <name type="scientific">Anaeromassilibacillus senegalensis</name>
    <dbReference type="NCBI Taxonomy" id="1673717"/>
    <lineage>
        <taxon>Bacteria</taxon>
        <taxon>Bacillati</taxon>
        <taxon>Bacillota</taxon>
        <taxon>Clostridia</taxon>
        <taxon>Eubacteriales</taxon>
        <taxon>Acutalibacteraceae</taxon>
        <taxon>Anaeromassilibacillus</taxon>
    </lineage>
</organism>
<dbReference type="Proteomes" id="UP001299220">
    <property type="component" value="Unassembled WGS sequence"/>
</dbReference>
<dbReference type="Pfam" id="PF02811">
    <property type="entry name" value="PHP"/>
    <property type="match status" value="1"/>
</dbReference>
<dbReference type="InterPro" id="IPR016195">
    <property type="entry name" value="Pol/histidinol_Pase-like"/>
</dbReference>
<evidence type="ECO:0000259" key="1">
    <source>
        <dbReference type="Pfam" id="PF02811"/>
    </source>
</evidence>
<gene>
    <name evidence="2" type="ORF">JQM67_08335</name>
</gene>
<comment type="caution">
    <text evidence="2">The sequence shown here is derived from an EMBL/GenBank/DDBJ whole genome shotgun (WGS) entry which is preliminary data.</text>
</comment>
<dbReference type="InterPro" id="IPR004013">
    <property type="entry name" value="PHP_dom"/>
</dbReference>
<dbReference type="EMBL" id="JAFBIT010000002">
    <property type="protein sequence ID" value="MCF2652609.1"/>
    <property type="molecule type" value="Genomic_DNA"/>
</dbReference>
<dbReference type="PANTHER" id="PTHR42924">
    <property type="entry name" value="EXONUCLEASE"/>
    <property type="match status" value="1"/>
</dbReference>
<protein>
    <submittedName>
        <fullName evidence="2">PHP domain-containing protein</fullName>
    </submittedName>
</protein>
<reference evidence="2 3" key="1">
    <citation type="submission" date="2020-12" db="EMBL/GenBank/DDBJ databases">
        <title>Whole genome sequences of gut porcine anaerobes.</title>
        <authorList>
            <person name="Kubasova T."/>
            <person name="Jahodarova E."/>
            <person name="Rychlik I."/>
        </authorList>
    </citation>
    <scope>NUCLEOTIDE SEQUENCE [LARGE SCALE GENOMIC DNA]</scope>
    <source>
        <strain evidence="2 3">An867</strain>
    </source>
</reference>
<dbReference type="RefSeq" id="WP_235323643.1">
    <property type="nucleotide sequence ID" value="NZ_JAFBIT010000002.1"/>
</dbReference>